<dbReference type="Proteomes" id="UP001267426">
    <property type="component" value="Unassembled WGS sequence"/>
</dbReference>
<gene>
    <name evidence="2" type="ORF">RM540_11830</name>
</gene>
<feature type="region of interest" description="Disordered" evidence="1">
    <location>
        <begin position="196"/>
        <end position="219"/>
    </location>
</feature>
<protein>
    <recommendedName>
        <fullName evidence="4">DUF4252 domain-containing protein</fullName>
    </recommendedName>
</protein>
<evidence type="ECO:0000256" key="1">
    <source>
        <dbReference type="SAM" id="MobiDB-lite"/>
    </source>
</evidence>
<keyword evidence="3" id="KW-1185">Reference proteome</keyword>
<reference evidence="2 3" key="1">
    <citation type="submission" date="2023-09" db="EMBL/GenBank/DDBJ databases">
        <authorList>
            <person name="Rey-Velasco X."/>
        </authorList>
    </citation>
    <scope>NUCLEOTIDE SEQUENCE [LARGE SCALE GENOMIC DNA]</scope>
    <source>
        <strain evidence="2 3">F394</strain>
    </source>
</reference>
<organism evidence="2 3">
    <name type="scientific">Rubrivirga litoralis</name>
    <dbReference type="NCBI Taxonomy" id="3075598"/>
    <lineage>
        <taxon>Bacteria</taxon>
        <taxon>Pseudomonadati</taxon>
        <taxon>Rhodothermota</taxon>
        <taxon>Rhodothermia</taxon>
        <taxon>Rhodothermales</taxon>
        <taxon>Rubricoccaceae</taxon>
        <taxon>Rubrivirga</taxon>
    </lineage>
</organism>
<evidence type="ECO:0000313" key="3">
    <source>
        <dbReference type="Proteomes" id="UP001267426"/>
    </source>
</evidence>
<comment type="caution">
    <text evidence="2">The sequence shown here is derived from an EMBL/GenBank/DDBJ whole genome shotgun (WGS) entry which is preliminary data.</text>
</comment>
<dbReference type="RefSeq" id="WP_311664323.1">
    <property type="nucleotide sequence ID" value="NZ_JAVRHT010000028.1"/>
</dbReference>
<name>A0ABU3BT28_9BACT</name>
<evidence type="ECO:0008006" key="4">
    <source>
        <dbReference type="Google" id="ProtNLM"/>
    </source>
</evidence>
<evidence type="ECO:0000313" key="2">
    <source>
        <dbReference type="EMBL" id="MDT0632440.1"/>
    </source>
</evidence>
<sequence length="219" mass="22809">MTSRALPALAALLLLAPLTGCVSFEMNRLSRDLRHDVEAQTDAEVGDGFAVGFGRLTMGTTRFLGRLAAPSSTREARQIIGHVKAVKVGHYRLRGAFDGRAMSTPRALRRYREDGWSPFVVARDSAAAAWVFLRERPDGRLTDLLAVVMGEGNLVLTKVSGNLNGLVLDAVALGAAGGRGGLLDDALDRAGVGPRAARDSVSGAAPPAPQALPATAGGG</sequence>
<proteinExistence type="predicted"/>
<dbReference type="EMBL" id="JAVRHT010000028">
    <property type="protein sequence ID" value="MDT0632440.1"/>
    <property type="molecule type" value="Genomic_DNA"/>
</dbReference>
<accession>A0ABU3BT28</accession>